<dbReference type="Proteomes" id="UP001500621">
    <property type="component" value="Unassembled WGS sequence"/>
</dbReference>
<evidence type="ECO:0000313" key="6">
    <source>
        <dbReference type="EMBL" id="GAA4687750.1"/>
    </source>
</evidence>
<sequence>MSQSANTREARRLATERRIVACAQELTLEHGLDGFTMDDLAEAAEVSRRTLFNYFPSKIDAVLGGVPQQDDEGVEVFRAGGPTGRLMDDVVHVALRLITDDDLGRAELERGQRVVASDPKLLAAAHERFELMVGEYVDVILAREGEDFGRSRAQLLIRLVVAIFDSCLPSPLHGARTDAEQAADDRPFEAVFTEQIAAARELFA</sequence>
<keyword evidence="3" id="KW-0804">Transcription</keyword>
<evidence type="ECO:0000313" key="7">
    <source>
        <dbReference type="Proteomes" id="UP001500621"/>
    </source>
</evidence>
<keyword evidence="2 4" id="KW-0238">DNA-binding</keyword>
<accession>A0ABP8WDY2</accession>
<dbReference type="PANTHER" id="PTHR30055">
    <property type="entry name" value="HTH-TYPE TRANSCRIPTIONAL REGULATOR RUTR"/>
    <property type="match status" value="1"/>
</dbReference>
<feature type="DNA-binding region" description="H-T-H motif" evidence="4">
    <location>
        <begin position="36"/>
        <end position="55"/>
    </location>
</feature>
<evidence type="ECO:0000256" key="2">
    <source>
        <dbReference type="ARBA" id="ARBA00023125"/>
    </source>
</evidence>
<proteinExistence type="predicted"/>
<evidence type="ECO:0000259" key="5">
    <source>
        <dbReference type="PROSITE" id="PS50977"/>
    </source>
</evidence>
<protein>
    <recommendedName>
        <fullName evidence="5">HTH tetR-type domain-containing protein</fullName>
    </recommendedName>
</protein>
<evidence type="ECO:0000256" key="1">
    <source>
        <dbReference type="ARBA" id="ARBA00023015"/>
    </source>
</evidence>
<comment type="caution">
    <text evidence="6">The sequence shown here is derived from an EMBL/GenBank/DDBJ whole genome shotgun (WGS) entry which is preliminary data.</text>
</comment>
<dbReference type="Pfam" id="PF00440">
    <property type="entry name" value="TetR_N"/>
    <property type="match status" value="1"/>
</dbReference>
<dbReference type="InterPro" id="IPR009057">
    <property type="entry name" value="Homeodomain-like_sf"/>
</dbReference>
<dbReference type="InterPro" id="IPR050109">
    <property type="entry name" value="HTH-type_TetR-like_transc_reg"/>
</dbReference>
<reference evidence="7" key="1">
    <citation type="journal article" date="2019" name="Int. J. Syst. Evol. Microbiol.">
        <title>The Global Catalogue of Microorganisms (GCM) 10K type strain sequencing project: providing services to taxonomists for standard genome sequencing and annotation.</title>
        <authorList>
            <consortium name="The Broad Institute Genomics Platform"/>
            <consortium name="The Broad Institute Genome Sequencing Center for Infectious Disease"/>
            <person name="Wu L."/>
            <person name="Ma J."/>
        </authorList>
    </citation>
    <scope>NUCLEOTIDE SEQUENCE [LARGE SCALE GENOMIC DNA]</scope>
    <source>
        <strain evidence="7">JCM 18127</strain>
    </source>
</reference>
<feature type="domain" description="HTH tetR-type" evidence="5">
    <location>
        <begin position="13"/>
        <end position="73"/>
    </location>
</feature>
<name>A0ABP8WDY2_9ACTN</name>
<organism evidence="6 7">
    <name type="scientific">Nocardioides nanhaiensis</name>
    <dbReference type="NCBI Taxonomy" id="1476871"/>
    <lineage>
        <taxon>Bacteria</taxon>
        <taxon>Bacillati</taxon>
        <taxon>Actinomycetota</taxon>
        <taxon>Actinomycetes</taxon>
        <taxon>Propionibacteriales</taxon>
        <taxon>Nocardioidaceae</taxon>
        <taxon>Nocardioides</taxon>
    </lineage>
</organism>
<dbReference type="Gene3D" id="1.10.357.10">
    <property type="entry name" value="Tetracycline Repressor, domain 2"/>
    <property type="match status" value="1"/>
</dbReference>
<dbReference type="PROSITE" id="PS50977">
    <property type="entry name" value="HTH_TETR_2"/>
    <property type="match status" value="1"/>
</dbReference>
<dbReference type="EMBL" id="BAABIM010000002">
    <property type="protein sequence ID" value="GAA4687750.1"/>
    <property type="molecule type" value="Genomic_DNA"/>
</dbReference>
<evidence type="ECO:0000256" key="3">
    <source>
        <dbReference type="ARBA" id="ARBA00023163"/>
    </source>
</evidence>
<dbReference type="SUPFAM" id="SSF46689">
    <property type="entry name" value="Homeodomain-like"/>
    <property type="match status" value="1"/>
</dbReference>
<dbReference type="RefSeq" id="WP_345266651.1">
    <property type="nucleotide sequence ID" value="NZ_BAABIM010000002.1"/>
</dbReference>
<keyword evidence="7" id="KW-1185">Reference proteome</keyword>
<dbReference type="InterPro" id="IPR001647">
    <property type="entry name" value="HTH_TetR"/>
</dbReference>
<keyword evidence="1" id="KW-0805">Transcription regulation</keyword>
<evidence type="ECO:0000256" key="4">
    <source>
        <dbReference type="PROSITE-ProRule" id="PRU00335"/>
    </source>
</evidence>
<dbReference type="PANTHER" id="PTHR30055:SF234">
    <property type="entry name" value="HTH-TYPE TRANSCRIPTIONAL REGULATOR BETI"/>
    <property type="match status" value="1"/>
</dbReference>
<gene>
    <name evidence="6" type="ORF">GCM10023226_27040</name>
</gene>